<organism evidence="3">
    <name type="scientific">Candidatus Kentrum eta</name>
    <dbReference type="NCBI Taxonomy" id="2126337"/>
    <lineage>
        <taxon>Bacteria</taxon>
        <taxon>Pseudomonadati</taxon>
        <taxon>Pseudomonadota</taxon>
        <taxon>Gammaproteobacteria</taxon>
        <taxon>Candidatus Kentrum</taxon>
    </lineage>
</organism>
<dbReference type="EMBL" id="CAADFJ010000097">
    <property type="protein sequence ID" value="VFK02639.1"/>
    <property type="molecule type" value="Genomic_DNA"/>
</dbReference>
<dbReference type="Gene3D" id="2.30.30.40">
    <property type="entry name" value="SH3 Domains"/>
    <property type="match status" value="1"/>
</dbReference>
<keyword evidence="2" id="KW-0812">Transmembrane</keyword>
<dbReference type="EMBL" id="CAADFI010000101">
    <property type="protein sequence ID" value="VFJ96940.1"/>
    <property type="molecule type" value="Genomic_DNA"/>
</dbReference>
<sequence length="192" mass="20827">MAVFHSFIRRGMIIGLLGCLPGAVIAETAYVIDRLLMGVYKDKTQTGAALEVLPTGASVEVLSRDEKLAQVRTADGITGWVDANYLMPGKPAQLLLLEVEAAHRQTAIRLREAEDRLRALTGEDSASPAKGYEAFPEPPSPVPLSRWPTLTVGQWVLLIFAFLLVFGLGGGIVGGGIRYRYYLVARPPSRHA</sequence>
<evidence type="ECO:0000256" key="1">
    <source>
        <dbReference type="SAM" id="MobiDB-lite"/>
    </source>
</evidence>
<dbReference type="AlphaFoldDB" id="A0A450US94"/>
<gene>
    <name evidence="3" type="ORF">BECKH772A_GA0070896_100877</name>
    <name evidence="4" type="ORF">BECKH772B_GA0070898_101014</name>
    <name evidence="5" type="ORF">BECKH772C_GA0070978_100974</name>
</gene>
<keyword evidence="2" id="KW-0472">Membrane</keyword>
<evidence type="ECO:0000313" key="3">
    <source>
        <dbReference type="EMBL" id="VFJ95432.1"/>
    </source>
</evidence>
<accession>A0A450US94</accession>
<name>A0A450US94_9GAMM</name>
<keyword evidence="2" id="KW-1133">Transmembrane helix</keyword>
<proteinExistence type="predicted"/>
<dbReference type="EMBL" id="CAADFG010000087">
    <property type="protein sequence ID" value="VFJ95432.1"/>
    <property type="molecule type" value="Genomic_DNA"/>
</dbReference>
<evidence type="ECO:0000256" key="2">
    <source>
        <dbReference type="SAM" id="Phobius"/>
    </source>
</evidence>
<feature type="transmembrane region" description="Helical" evidence="2">
    <location>
        <begin position="12"/>
        <end position="32"/>
    </location>
</feature>
<protein>
    <submittedName>
        <fullName evidence="3">Bacterial SH3 domain</fullName>
    </submittedName>
</protein>
<feature type="region of interest" description="Disordered" evidence="1">
    <location>
        <begin position="122"/>
        <end position="141"/>
    </location>
</feature>
<evidence type="ECO:0000313" key="4">
    <source>
        <dbReference type="EMBL" id="VFJ96940.1"/>
    </source>
</evidence>
<feature type="transmembrane region" description="Helical" evidence="2">
    <location>
        <begin position="155"/>
        <end position="177"/>
    </location>
</feature>
<reference evidence="3" key="1">
    <citation type="submission" date="2019-02" db="EMBL/GenBank/DDBJ databases">
        <authorList>
            <person name="Gruber-Vodicka R. H."/>
            <person name="Seah K. B. B."/>
        </authorList>
    </citation>
    <scope>NUCLEOTIDE SEQUENCE</scope>
    <source>
        <strain evidence="5">BECK_SA2B12</strain>
        <strain evidence="3">BECK_SA2B15</strain>
        <strain evidence="4">BECK_SA2B20</strain>
    </source>
</reference>
<evidence type="ECO:0000313" key="5">
    <source>
        <dbReference type="EMBL" id="VFK02639.1"/>
    </source>
</evidence>